<comment type="caution">
    <text evidence="1">The sequence shown here is derived from an EMBL/GenBank/DDBJ whole genome shotgun (WGS) entry which is preliminary data.</text>
</comment>
<keyword evidence="2" id="KW-1185">Reference proteome</keyword>
<dbReference type="Proteomes" id="UP000789759">
    <property type="component" value="Unassembled WGS sequence"/>
</dbReference>
<accession>A0A9N9JC60</accession>
<dbReference type="AlphaFoldDB" id="A0A9N9JC60"/>
<evidence type="ECO:0000313" key="1">
    <source>
        <dbReference type="EMBL" id="CAG8773701.1"/>
    </source>
</evidence>
<organism evidence="1 2">
    <name type="scientific">Cetraspora pellucida</name>
    <dbReference type="NCBI Taxonomy" id="1433469"/>
    <lineage>
        <taxon>Eukaryota</taxon>
        <taxon>Fungi</taxon>
        <taxon>Fungi incertae sedis</taxon>
        <taxon>Mucoromycota</taxon>
        <taxon>Glomeromycotina</taxon>
        <taxon>Glomeromycetes</taxon>
        <taxon>Diversisporales</taxon>
        <taxon>Gigasporaceae</taxon>
        <taxon>Cetraspora</taxon>
    </lineage>
</organism>
<dbReference type="EMBL" id="CAJVQA010022415">
    <property type="protein sequence ID" value="CAG8773701.1"/>
    <property type="molecule type" value="Genomic_DNA"/>
</dbReference>
<evidence type="ECO:0000313" key="2">
    <source>
        <dbReference type="Proteomes" id="UP000789759"/>
    </source>
</evidence>
<dbReference type="OrthoDB" id="10433607at2759"/>
<reference evidence="1" key="1">
    <citation type="submission" date="2021-06" db="EMBL/GenBank/DDBJ databases">
        <authorList>
            <person name="Kallberg Y."/>
            <person name="Tangrot J."/>
            <person name="Rosling A."/>
        </authorList>
    </citation>
    <scope>NUCLEOTIDE SEQUENCE</scope>
    <source>
        <strain evidence="1">FL966</strain>
    </source>
</reference>
<gene>
    <name evidence="1" type="ORF">CPELLU_LOCUS16001</name>
</gene>
<feature type="non-terminal residue" evidence="1">
    <location>
        <position position="1"/>
    </location>
</feature>
<protein>
    <submittedName>
        <fullName evidence="1">4525_t:CDS:1</fullName>
    </submittedName>
</protein>
<name>A0A9N9JC60_9GLOM</name>
<proteinExistence type="predicted"/>
<sequence length="70" mass="8325">NAIDIENITMMIHEALINMNNIDENLEDNYKFYIEIAMHLSKLIDEILLEIVQDQYVQYLISKIVKLIEQ</sequence>